<dbReference type="OrthoDB" id="413313at2759"/>
<evidence type="ECO:0008006" key="9">
    <source>
        <dbReference type="Google" id="ProtNLM"/>
    </source>
</evidence>
<evidence type="ECO:0000256" key="3">
    <source>
        <dbReference type="ARBA" id="ARBA00022989"/>
    </source>
</evidence>
<gene>
    <name evidence="7" type="ORF">CANARDRAFT_5894</name>
</gene>
<accession>A0A1E4T6L2</accession>
<reference evidence="8" key="1">
    <citation type="submission" date="2016-04" db="EMBL/GenBank/DDBJ databases">
        <title>Comparative genomics of biotechnologically important yeasts.</title>
        <authorList>
            <consortium name="DOE Joint Genome Institute"/>
            <person name="Riley R."/>
            <person name="Haridas S."/>
            <person name="Wolfe K.H."/>
            <person name="Lopes M.R."/>
            <person name="Hittinger C.T."/>
            <person name="Goker M."/>
            <person name="Salamov A."/>
            <person name="Wisecaver J."/>
            <person name="Long T.M."/>
            <person name="Aerts A.L."/>
            <person name="Barry K."/>
            <person name="Choi C."/>
            <person name="Clum A."/>
            <person name="Coughlan A.Y."/>
            <person name="Deshpande S."/>
            <person name="Douglass A.P."/>
            <person name="Hanson S.J."/>
            <person name="Klenk H.-P."/>
            <person name="Labutti K."/>
            <person name="Lapidus A."/>
            <person name="Lindquist E."/>
            <person name="Lipzen A."/>
            <person name="Meier-Kolthoff J.P."/>
            <person name="Ohm R.A."/>
            <person name="Otillar R.P."/>
            <person name="Pangilinan J."/>
            <person name="Peng Y."/>
            <person name="Rokas A."/>
            <person name="Rosa C.A."/>
            <person name="Scheuner C."/>
            <person name="Sibirny A.A."/>
            <person name="Slot J.C."/>
            <person name="Stielow J.B."/>
            <person name="Sun H."/>
            <person name="Kurtzman C.P."/>
            <person name="Blackwell M."/>
            <person name="Grigoriev I.V."/>
            <person name="Jeffries T.W."/>
        </authorList>
    </citation>
    <scope>NUCLEOTIDE SEQUENCE [LARGE SCALE GENOMIC DNA]</scope>
    <source>
        <strain evidence="8">NRRL YB-2248</strain>
    </source>
</reference>
<evidence type="ECO:0000313" key="8">
    <source>
        <dbReference type="Proteomes" id="UP000094801"/>
    </source>
</evidence>
<keyword evidence="5 6" id="KW-0472">Membrane</keyword>
<comment type="subcellular location">
    <subcellularLocation>
        <location evidence="1">Mitochondrion membrane</location>
        <topology evidence="1">Multi-pass membrane protein</topology>
    </subcellularLocation>
</comment>
<dbReference type="GO" id="GO:0005741">
    <property type="term" value="C:mitochondrial outer membrane"/>
    <property type="evidence" value="ECO:0007669"/>
    <property type="project" value="TreeGrafter"/>
</dbReference>
<evidence type="ECO:0000313" key="7">
    <source>
        <dbReference type="EMBL" id="ODV87351.1"/>
    </source>
</evidence>
<dbReference type="Proteomes" id="UP000094801">
    <property type="component" value="Unassembled WGS sequence"/>
</dbReference>
<sequence>MSNNILVDKLFASLQGLDDYSLELLSRLHKKNNSTDQELPNYISKMFSQLYMILQPVKDQYVKKDDVQTSVSLKPVSLDRKSVEEVSRILESFRTGLIDSEDPDIIQLQKVILTYSLLILIIVSNQVLLSNTLPLMDDLAYYDSVLSSQSSVALYAIQTLPLTIKKIFETLYKEAIGRSSQVDSGMSTQSLSTPSWLPKAFESYYLAIVKWSRLLLDSTNNNIRSLLASPTSFLVETNRNTRGKAKMFMKTVINLPVYYSTLQLKEKRKKVAALQHHNTMRLGFLLSEVPSFKFDINNPDLRLSKDIEIVSRIQAIYGEPDNGFELNTNPSASLQDAFKTISQVYSDLLPKYKNKIRHQRIKAQQPANVFKYWVVLVGVGLYGPGLAYTAITNRDAILEWVKLNFVETVVGFWKNWILEPFNNILKTIRHDDTSRIAIMSQQSLSSDLESLERMVLEYSLDNYSYITDTSAANIDKESIYAAIDQSVKSGNLELLMKGYEHDLKSPLKSILTGDMLRNILIQIQKTKVDGSLAISGIDKILKSQELVFGIVAASPSLLIVWYMIGSIRTYLRHGYFIKFTNKVKVNVLRSMNNFERLLTIQATKDDKTVTDYYNEGLLYLELINLRKMGLKLLPAYAKADWVRDINDLSGSDSTSEFKLMTVHRMSNTYSSFFSF</sequence>
<dbReference type="AlphaFoldDB" id="A0A1E4T6L2"/>
<dbReference type="EMBL" id="KV453848">
    <property type="protein sequence ID" value="ODV87351.1"/>
    <property type="molecule type" value="Genomic_DNA"/>
</dbReference>
<evidence type="ECO:0000256" key="5">
    <source>
        <dbReference type="ARBA" id="ARBA00023136"/>
    </source>
</evidence>
<feature type="transmembrane region" description="Helical" evidence="6">
    <location>
        <begin position="546"/>
        <end position="564"/>
    </location>
</feature>
<dbReference type="InterPro" id="IPR013946">
    <property type="entry name" value="NCA2-like"/>
</dbReference>
<evidence type="ECO:0000256" key="4">
    <source>
        <dbReference type="ARBA" id="ARBA00023128"/>
    </source>
</evidence>
<dbReference type="STRING" id="983967.A0A1E4T6L2"/>
<dbReference type="PANTHER" id="PTHR28234:SF1">
    <property type="entry name" value="NUCLEAR CONTROL OF ATPASE PROTEIN 2"/>
    <property type="match status" value="1"/>
</dbReference>
<keyword evidence="4" id="KW-0496">Mitochondrion</keyword>
<keyword evidence="2 6" id="KW-0812">Transmembrane</keyword>
<evidence type="ECO:0000256" key="2">
    <source>
        <dbReference type="ARBA" id="ARBA00022692"/>
    </source>
</evidence>
<proteinExistence type="predicted"/>
<keyword evidence="8" id="KW-1185">Reference proteome</keyword>
<protein>
    <recommendedName>
        <fullName evidence="9">Nuclear control of ATPase protein 2</fullName>
    </recommendedName>
</protein>
<evidence type="ECO:0000256" key="1">
    <source>
        <dbReference type="ARBA" id="ARBA00004225"/>
    </source>
</evidence>
<organism evidence="7 8">
    <name type="scientific">[Candida] arabinofermentans NRRL YB-2248</name>
    <dbReference type="NCBI Taxonomy" id="983967"/>
    <lineage>
        <taxon>Eukaryota</taxon>
        <taxon>Fungi</taxon>
        <taxon>Dikarya</taxon>
        <taxon>Ascomycota</taxon>
        <taxon>Saccharomycotina</taxon>
        <taxon>Pichiomycetes</taxon>
        <taxon>Pichiales</taxon>
        <taxon>Pichiaceae</taxon>
        <taxon>Ogataea</taxon>
        <taxon>Ogataea/Candida clade</taxon>
    </lineage>
</organism>
<dbReference type="Pfam" id="PF08637">
    <property type="entry name" value="NCA2"/>
    <property type="match status" value="1"/>
</dbReference>
<dbReference type="PANTHER" id="PTHR28234">
    <property type="entry name" value="NUCLEAR CONTROL OF ATPASE PROTEIN 2"/>
    <property type="match status" value="1"/>
</dbReference>
<name>A0A1E4T6L2_9ASCO</name>
<keyword evidence="3 6" id="KW-1133">Transmembrane helix</keyword>
<evidence type="ECO:0000256" key="6">
    <source>
        <dbReference type="SAM" id="Phobius"/>
    </source>
</evidence>